<feature type="transmembrane region" description="Helical" evidence="17">
    <location>
        <begin position="527"/>
        <end position="549"/>
    </location>
</feature>
<evidence type="ECO:0000256" key="16">
    <source>
        <dbReference type="SAM" id="MobiDB-lite"/>
    </source>
</evidence>
<dbReference type="GO" id="GO:0000139">
    <property type="term" value="C:Golgi membrane"/>
    <property type="evidence" value="ECO:0007669"/>
    <property type="project" value="UniProtKB-SubCell"/>
</dbReference>
<dbReference type="InterPro" id="IPR030225">
    <property type="entry name" value="SCAP"/>
</dbReference>
<dbReference type="InterPro" id="IPR015943">
    <property type="entry name" value="WD40/YVTN_repeat-like_dom_sf"/>
</dbReference>
<gene>
    <name evidence="19" type="ORF">NADFUDRAFT_83463</name>
</gene>
<dbReference type="InterPro" id="IPR036322">
    <property type="entry name" value="WD40_repeat_dom_sf"/>
</dbReference>
<evidence type="ECO:0000256" key="17">
    <source>
        <dbReference type="SAM" id="Phobius"/>
    </source>
</evidence>
<dbReference type="GO" id="GO:0005789">
    <property type="term" value="C:endoplasmic reticulum membrane"/>
    <property type="evidence" value="ECO:0007669"/>
    <property type="project" value="UniProtKB-SubCell"/>
</dbReference>
<dbReference type="Proteomes" id="UP000095009">
    <property type="component" value="Unassembled WGS sequence"/>
</dbReference>
<dbReference type="STRING" id="857566.A0A1E3PGD5"/>
<keyword evidence="6 17" id="KW-0812">Transmembrane</keyword>
<evidence type="ECO:0000256" key="15">
    <source>
        <dbReference type="ARBA" id="ARBA00023221"/>
    </source>
</evidence>
<evidence type="ECO:0000259" key="18">
    <source>
        <dbReference type="PROSITE" id="PS50156"/>
    </source>
</evidence>
<evidence type="ECO:0000256" key="13">
    <source>
        <dbReference type="ARBA" id="ARBA00023136"/>
    </source>
</evidence>
<evidence type="ECO:0000256" key="11">
    <source>
        <dbReference type="ARBA" id="ARBA00023098"/>
    </source>
</evidence>
<keyword evidence="5" id="KW-0853">WD repeat</keyword>
<keyword evidence="20" id="KW-1185">Reference proteome</keyword>
<evidence type="ECO:0000256" key="14">
    <source>
        <dbReference type="ARBA" id="ARBA00023180"/>
    </source>
</evidence>
<dbReference type="AlphaFoldDB" id="A0A1E3PGD5"/>
<evidence type="ECO:0000256" key="12">
    <source>
        <dbReference type="ARBA" id="ARBA00023121"/>
    </source>
</evidence>
<accession>A0A1E3PGD5</accession>
<evidence type="ECO:0000313" key="19">
    <source>
        <dbReference type="EMBL" id="ODQ64469.1"/>
    </source>
</evidence>
<name>A0A1E3PGD5_9ASCO</name>
<comment type="subcellular location">
    <subcellularLocation>
        <location evidence="1">Endoplasmic reticulum membrane</location>
        <topology evidence="1">Multi-pass membrane protein</topology>
    </subcellularLocation>
    <subcellularLocation>
        <location evidence="2">Golgi apparatus membrane</location>
        <topology evidence="2">Multi-pass membrane protein</topology>
    </subcellularLocation>
</comment>
<dbReference type="PANTHER" id="PTHR46378:SF1">
    <property type="entry name" value="STEROL REGULATORY ELEMENT-BINDING PROTEIN CLEAVAGE-ACTIVATING PROTEIN"/>
    <property type="match status" value="1"/>
</dbReference>
<dbReference type="GO" id="GO:0032934">
    <property type="term" value="F:sterol binding"/>
    <property type="evidence" value="ECO:0007669"/>
    <property type="project" value="InterPro"/>
</dbReference>
<evidence type="ECO:0000256" key="4">
    <source>
        <dbReference type="ARBA" id="ARBA00019541"/>
    </source>
</evidence>
<dbReference type="PROSITE" id="PS50156">
    <property type="entry name" value="SSD"/>
    <property type="match status" value="1"/>
</dbReference>
<proteinExistence type="inferred from homology"/>
<keyword evidence="9 17" id="KW-1133">Transmembrane helix</keyword>
<feature type="compositionally biased region" description="Low complexity" evidence="16">
    <location>
        <begin position="1206"/>
        <end position="1223"/>
    </location>
</feature>
<keyword evidence="11" id="KW-0443">Lipid metabolism</keyword>
<evidence type="ECO:0000256" key="8">
    <source>
        <dbReference type="ARBA" id="ARBA00022824"/>
    </source>
</evidence>
<dbReference type="Pfam" id="PF12349">
    <property type="entry name" value="Sterol-sensing"/>
    <property type="match status" value="1"/>
</dbReference>
<feature type="region of interest" description="Disordered" evidence="16">
    <location>
        <begin position="1025"/>
        <end position="1050"/>
    </location>
</feature>
<evidence type="ECO:0000256" key="1">
    <source>
        <dbReference type="ARBA" id="ARBA00004477"/>
    </source>
</evidence>
<sequence length="1241" mass="140166">MASIANSSYNGDTLYVKQLSVINPTLLPINHDYYENSPQLSDIIVLHQIFKATGLNESHIFDSLDIDHEFPYIVITQLPTLKAGLHKRKPLKSLSLSYFCDSKPACDLWDIAIQTLTEFFESKHYPDNSIRSDLLLNLGTPIPHSGVLSPHSVQSVAIFILAIAYSLVIAYIALSIFKLRLVRSKFSIFMTFLFQTLASICSAYTILNLLVPPFVFHQFRYFFATSFIVLLVTAEDTFRLINNVSRISDESLPTQKLLTAFLTTAPNATKRVLTNSLLLLTLSLPVNILGIAKPSFQFRALCLFGAVSLMVSFILHVTFFTSILLVDIRRTELEDLIWTTDSFNGNGALDDSTVFNTVSLSTPKPNKLRLHQRLFMLLDPLFKLKIPFTQTKITSTIIILFYVITLKGLIFYSGYEETLLTLYLNSIFSSVPASSSALSCYSLKIRCLLSFPLSLSSLSKKVISPELLKSTTLTPFSLLLTSPYSHLLISKPIIMGIHQNSLRFRIIDNTLVNYLLNIVNSISIYSLLEFTASIVFILSLTIIILKLILPPEVDEPEPTNIRNLDHFFSSKDLLGFHQLDVLSIYSQDSYIVSLSMDHKLCLWNLTFSRGRSGVLPQGHQPMEIPITDMIWPINHVVLSAPNFCLAAFSTKSSTVLGWDFKTSSVVFRITDPHILSTKPICTFFSGNFLVFVSKNNTLVTISNTSKSCEPKVMKVPFRDTNSHIIAAERILTHPMPERLVFVSSENEVVVATHVGKKWIMKSLKLYESTISSPAQILSFESNYFNQHDNNGSSSEKLEILMPPSRLHIFNSSRPCLTDTIQLRPMAKYSGIRLQSGHDMKGILQVPKIPGGITGKLSCLISVPRLNMIFLASPLHGVLIDIQTGVISKHFQLGNFSPKSLRVFHSEPTHCRFCGVTSIESFSVAYTDLDDLRTVMCHTYTIDNRSKNNICLRVERDPREIRCLGFEATTERQHWINRVEGWETTGINMIMGVRRKEFTQPSISKKSEIPKFEQEKDCTIIHDEDEETGSEDDSYYNNSSSQYLRHRGRNQNRDKLDQSHRFISSFKPVLSSSRKRFWFAYQVQKKPPLAVTWEGWVMSANGKVSYYDIPESYSDDLRNNDLNPYRSNENNFLDEYAKYDQQARLLIGTIGPVARYGNKSIAVVFGNIIKVLYFGNEEPVTADNSMLDNGLERGARRPRSRNNSAHSSIESFSSRISVSSRSSFTDNANNIAEGWRRAPGNS</sequence>
<dbReference type="OrthoDB" id="1914839at2759"/>
<feature type="region of interest" description="Disordered" evidence="16">
    <location>
        <begin position="1183"/>
        <end position="1241"/>
    </location>
</feature>
<dbReference type="EMBL" id="KV454411">
    <property type="protein sequence ID" value="ODQ64469.1"/>
    <property type="molecule type" value="Genomic_DNA"/>
</dbReference>
<dbReference type="GO" id="GO:0032933">
    <property type="term" value="P:SREBP signaling pathway"/>
    <property type="evidence" value="ECO:0007669"/>
    <property type="project" value="InterPro"/>
</dbReference>
<evidence type="ECO:0000313" key="20">
    <source>
        <dbReference type="Proteomes" id="UP000095009"/>
    </source>
</evidence>
<evidence type="ECO:0000256" key="2">
    <source>
        <dbReference type="ARBA" id="ARBA00004653"/>
    </source>
</evidence>
<feature type="transmembrane region" description="Helical" evidence="17">
    <location>
        <begin position="186"/>
        <end position="207"/>
    </location>
</feature>
<feature type="transmembrane region" description="Helical" evidence="17">
    <location>
        <begin position="272"/>
        <end position="292"/>
    </location>
</feature>
<keyword evidence="10" id="KW-0333">Golgi apparatus</keyword>
<evidence type="ECO:0000256" key="6">
    <source>
        <dbReference type="ARBA" id="ARBA00022692"/>
    </source>
</evidence>
<keyword evidence="14" id="KW-0325">Glycoprotein</keyword>
<organism evidence="19 20">
    <name type="scientific">Nadsonia fulvescens var. elongata DSM 6958</name>
    <dbReference type="NCBI Taxonomy" id="857566"/>
    <lineage>
        <taxon>Eukaryota</taxon>
        <taxon>Fungi</taxon>
        <taxon>Dikarya</taxon>
        <taxon>Ascomycota</taxon>
        <taxon>Saccharomycotina</taxon>
        <taxon>Dipodascomycetes</taxon>
        <taxon>Dipodascales</taxon>
        <taxon>Dipodascales incertae sedis</taxon>
        <taxon>Nadsonia</taxon>
    </lineage>
</organism>
<dbReference type="PANTHER" id="PTHR46378">
    <property type="entry name" value="STEROL REGULATORY ELEMENT-BINDING PROTEIN CLEAVAGE-ACTIVATING PROTEIN"/>
    <property type="match status" value="1"/>
</dbReference>
<dbReference type="InterPro" id="IPR000731">
    <property type="entry name" value="SSD"/>
</dbReference>
<feature type="transmembrane region" description="Helical" evidence="17">
    <location>
        <begin position="298"/>
        <end position="326"/>
    </location>
</feature>
<feature type="transmembrane region" description="Helical" evidence="17">
    <location>
        <begin position="156"/>
        <end position="174"/>
    </location>
</feature>
<evidence type="ECO:0000256" key="3">
    <source>
        <dbReference type="ARBA" id="ARBA00007410"/>
    </source>
</evidence>
<evidence type="ECO:0000256" key="5">
    <source>
        <dbReference type="ARBA" id="ARBA00022574"/>
    </source>
</evidence>
<keyword evidence="15" id="KW-0753">Steroid metabolism</keyword>
<evidence type="ECO:0000256" key="7">
    <source>
        <dbReference type="ARBA" id="ARBA00022737"/>
    </source>
</evidence>
<dbReference type="SUPFAM" id="SSF50978">
    <property type="entry name" value="WD40 repeat-like"/>
    <property type="match status" value="1"/>
</dbReference>
<keyword evidence="13 17" id="KW-0472">Membrane</keyword>
<keyword evidence="8" id="KW-0256">Endoplasmic reticulum</keyword>
<keyword evidence="7" id="KW-0677">Repeat</keyword>
<dbReference type="GO" id="GO:0032936">
    <property type="term" value="C:SREBP-SCAP complex"/>
    <property type="evidence" value="ECO:0007669"/>
    <property type="project" value="TreeGrafter"/>
</dbReference>
<feature type="transmembrane region" description="Helical" evidence="17">
    <location>
        <begin position="393"/>
        <end position="415"/>
    </location>
</feature>
<protein>
    <recommendedName>
        <fullName evidence="4">Sterol regulatory element-binding protein cleavage-activating protein</fullName>
    </recommendedName>
</protein>
<dbReference type="GO" id="GO:0045540">
    <property type="term" value="P:regulation of cholesterol biosynthetic process"/>
    <property type="evidence" value="ECO:0007669"/>
    <property type="project" value="TreeGrafter"/>
</dbReference>
<dbReference type="InterPro" id="IPR053958">
    <property type="entry name" value="HMGCR/SNAP/NPC1-like_SSD"/>
</dbReference>
<dbReference type="GO" id="GO:0008202">
    <property type="term" value="P:steroid metabolic process"/>
    <property type="evidence" value="ECO:0007669"/>
    <property type="project" value="UniProtKB-KW"/>
</dbReference>
<evidence type="ECO:0000256" key="9">
    <source>
        <dbReference type="ARBA" id="ARBA00022989"/>
    </source>
</evidence>
<keyword evidence="12" id="KW-0446">Lipid-binding</keyword>
<dbReference type="Gene3D" id="2.130.10.10">
    <property type="entry name" value="YVTN repeat-like/Quinoprotein amine dehydrogenase"/>
    <property type="match status" value="1"/>
</dbReference>
<feature type="domain" description="SSD" evidence="18">
    <location>
        <begin position="157"/>
        <end position="326"/>
    </location>
</feature>
<evidence type="ECO:0000256" key="10">
    <source>
        <dbReference type="ARBA" id="ARBA00023034"/>
    </source>
</evidence>
<reference evidence="19 20" key="1">
    <citation type="journal article" date="2016" name="Proc. Natl. Acad. Sci. U.S.A.">
        <title>Comparative genomics of biotechnologically important yeasts.</title>
        <authorList>
            <person name="Riley R."/>
            <person name="Haridas S."/>
            <person name="Wolfe K.H."/>
            <person name="Lopes M.R."/>
            <person name="Hittinger C.T."/>
            <person name="Goeker M."/>
            <person name="Salamov A.A."/>
            <person name="Wisecaver J.H."/>
            <person name="Long T.M."/>
            <person name="Calvey C.H."/>
            <person name="Aerts A.L."/>
            <person name="Barry K.W."/>
            <person name="Choi C."/>
            <person name="Clum A."/>
            <person name="Coughlan A.Y."/>
            <person name="Deshpande S."/>
            <person name="Douglass A.P."/>
            <person name="Hanson S.J."/>
            <person name="Klenk H.-P."/>
            <person name="LaButti K.M."/>
            <person name="Lapidus A."/>
            <person name="Lindquist E.A."/>
            <person name="Lipzen A.M."/>
            <person name="Meier-Kolthoff J.P."/>
            <person name="Ohm R.A."/>
            <person name="Otillar R.P."/>
            <person name="Pangilinan J.L."/>
            <person name="Peng Y."/>
            <person name="Rokas A."/>
            <person name="Rosa C.A."/>
            <person name="Scheuner C."/>
            <person name="Sibirny A.A."/>
            <person name="Slot J.C."/>
            <person name="Stielow J.B."/>
            <person name="Sun H."/>
            <person name="Kurtzman C.P."/>
            <person name="Blackwell M."/>
            <person name="Grigoriev I.V."/>
            <person name="Jeffries T.W."/>
        </authorList>
    </citation>
    <scope>NUCLEOTIDE SEQUENCE [LARGE SCALE GENOMIC DNA]</scope>
    <source>
        <strain evidence="19 20">DSM 6958</strain>
    </source>
</reference>
<comment type="similarity">
    <text evidence="3">Belongs to the WD repeat SCAP family.</text>
</comment>